<keyword evidence="2" id="KW-0677">Repeat</keyword>
<evidence type="ECO:0000256" key="1">
    <source>
        <dbReference type="ARBA" id="ARBA00022614"/>
    </source>
</evidence>
<sequence length="101" mass="11986">MPEWFTNRSREKHVKVELPSADWCYEKKFRGFGSCVVFKCKRPFNRFKGYSINNFDGASLKVPDYFSLIGAFLKKGIHDVIWLHYRREKTGAWKEAKNFVT</sequence>
<dbReference type="Pfam" id="PF20160">
    <property type="entry name" value="C-JID"/>
    <property type="match status" value="1"/>
</dbReference>
<proteinExistence type="predicted"/>
<evidence type="ECO:0000313" key="4">
    <source>
        <dbReference type="EMBL" id="GFC89153.1"/>
    </source>
</evidence>
<gene>
    <name evidence="4" type="ORF">Tci_861123</name>
</gene>
<name>A0A699RUB5_TANCI</name>
<dbReference type="EMBL" id="BKCJ011119378">
    <property type="protein sequence ID" value="GFC89153.1"/>
    <property type="molecule type" value="Genomic_DNA"/>
</dbReference>
<feature type="domain" description="C-JID" evidence="3">
    <location>
        <begin position="2"/>
        <end position="52"/>
    </location>
</feature>
<dbReference type="AlphaFoldDB" id="A0A699RUB5"/>
<feature type="non-terminal residue" evidence="4">
    <location>
        <position position="101"/>
    </location>
</feature>
<evidence type="ECO:0000259" key="3">
    <source>
        <dbReference type="Pfam" id="PF20160"/>
    </source>
</evidence>
<evidence type="ECO:0000256" key="2">
    <source>
        <dbReference type="ARBA" id="ARBA00022737"/>
    </source>
</evidence>
<keyword evidence="1" id="KW-0433">Leucine-rich repeat</keyword>
<comment type="caution">
    <text evidence="4">The sequence shown here is derived from an EMBL/GenBank/DDBJ whole genome shotgun (WGS) entry which is preliminary data.</text>
</comment>
<organism evidence="4">
    <name type="scientific">Tanacetum cinerariifolium</name>
    <name type="common">Dalmatian daisy</name>
    <name type="synonym">Chrysanthemum cinerariifolium</name>
    <dbReference type="NCBI Taxonomy" id="118510"/>
    <lineage>
        <taxon>Eukaryota</taxon>
        <taxon>Viridiplantae</taxon>
        <taxon>Streptophyta</taxon>
        <taxon>Embryophyta</taxon>
        <taxon>Tracheophyta</taxon>
        <taxon>Spermatophyta</taxon>
        <taxon>Magnoliopsida</taxon>
        <taxon>eudicotyledons</taxon>
        <taxon>Gunneridae</taxon>
        <taxon>Pentapetalae</taxon>
        <taxon>asterids</taxon>
        <taxon>campanulids</taxon>
        <taxon>Asterales</taxon>
        <taxon>Asteraceae</taxon>
        <taxon>Asteroideae</taxon>
        <taxon>Anthemideae</taxon>
        <taxon>Anthemidinae</taxon>
        <taxon>Tanacetum</taxon>
    </lineage>
</organism>
<reference evidence="4" key="1">
    <citation type="journal article" date="2019" name="Sci. Rep.">
        <title>Draft genome of Tanacetum cinerariifolium, the natural source of mosquito coil.</title>
        <authorList>
            <person name="Yamashiro T."/>
            <person name="Shiraishi A."/>
            <person name="Satake H."/>
            <person name="Nakayama K."/>
        </authorList>
    </citation>
    <scope>NUCLEOTIDE SEQUENCE</scope>
</reference>
<dbReference type="InterPro" id="IPR045344">
    <property type="entry name" value="C-JID"/>
</dbReference>
<protein>
    <submittedName>
        <fullName evidence="4">NB-ARC domains-containing protein</fullName>
    </submittedName>
</protein>
<accession>A0A699RUB5</accession>